<name>N6UWU2_9HYPH</name>
<comment type="caution">
    <text evidence="1">The sequence shown here is derived from an EMBL/GenBank/DDBJ whole genome shotgun (WGS) entry which is preliminary data.</text>
</comment>
<dbReference type="Proteomes" id="UP000012429">
    <property type="component" value="Unassembled WGS sequence"/>
</dbReference>
<dbReference type="STRING" id="363754.RHSP_55170"/>
<organism evidence="1 2">
    <name type="scientific">Rhizobium freirei PRF 81</name>
    <dbReference type="NCBI Taxonomy" id="363754"/>
    <lineage>
        <taxon>Bacteria</taxon>
        <taxon>Pseudomonadati</taxon>
        <taxon>Pseudomonadota</taxon>
        <taxon>Alphaproteobacteria</taxon>
        <taxon>Hyphomicrobiales</taxon>
        <taxon>Rhizobiaceae</taxon>
        <taxon>Rhizobium/Agrobacterium group</taxon>
        <taxon>Rhizobium</taxon>
    </lineage>
</organism>
<protein>
    <submittedName>
        <fullName evidence="1">Uncharacterized protein</fullName>
    </submittedName>
</protein>
<dbReference type="EMBL" id="AQHN01000084">
    <property type="protein sequence ID" value="ENN85216.1"/>
    <property type="molecule type" value="Genomic_DNA"/>
</dbReference>
<keyword evidence="2" id="KW-1185">Reference proteome</keyword>
<dbReference type="AlphaFoldDB" id="N6UWU2"/>
<evidence type="ECO:0000313" key="2">
    <source>
        <dbReference type="Proteomes" id="UP000012429"/>
    </source>
</evidence>
<accession>N6UWU2</accession>
<reference evidence="1 2" key="1">
    <citation type="journal article" date="2012" name="BMC Genomics">
        <title>Genomic basis of broad host range and environmental adaptability of Rhizobium tropici CIAT 899 and Rhizobium sp. PRF 81 which are used in inoculants for common bean (Phaseolus vulgaris L.).</title>
        <authorList>
            <person name="Ormeno-Orrillo E."/>
            <person name="Menna P."/>
            <person name="Almeida L.G."/>
            <person name="Ollero F.J."/>
            <person name="Nicolas M.F."/>
            <person name="Pains Rodrigues E."/>
            <person name="Shigueyoshi Nakatani A."/>
            <person name="Silva Batista J.S."/>
            <person name="Oliveira Chueire L.M."/>
            <person name="Souza R.C."/>
            <person name="Ribeiro Vasconcelos A.T."/>
            <person name="Megias M."/>
            <person name="Hungria M."/>
            <person name="Martinez-Romero E."/>
        </authorList>
    </citation>
    <scope>NUCLEOTIDE SEQUENCE [LARGE SCALE GENOMIC DNA]</scope>
    <source>
        <strain evidence="1 2">PRF 81</strain>
    </source>
</reference>
<sequence>MVVRAIAHREAALRGDDGLARLGRTRLQPAADDLLRLAGAVDVGGVDEVAAPCEIIVEKPMRRGLVRFRAESHGAKAIGRDDGPAWAELAIIHSCLL</sequence>
<gene>
    <name evidence="1" type="ORF">RHSP_55170</name>
</gene>
<evidence type="ECO:0000313" key="1">
    <source>
        <dbReference type="EMBL" id="ENN85216.1"/>
    </source>
</evidence>
<proteinExistence type="predicted"/>